<proteinExistence type="inferred from homology"/>
<gene>
    <name evidence="7" type="ORF">MNOR_LOCUS17162</name>
</gene>
<evidence type="ECO:0000256" key="6">
    <source>
        <dbReference type="RuleBase" id="RU910716"/>
    </source>
</evidence>
<organism evidence="7 8">
    <name type="scientific">Meganyctiphanes norvegica</name>
    <name type="common">Northern krill</name>
    <name type="synonym">Thysanopoda norvegica</name>
    <dbReference type="NCBI Taxonomy" id="48144"/>
    <lineage>
        <taxon>Eukaryota</taxon>
        <taxon>Metazoa</taxon>
        <taxon>Ecdysozoa</taxon>
        <taxon>Arthropoda</taxon>
        <taxon>Crustacea</taxon>
        <taxon>Multicrustacea</taxon>
        <taxon>Malacostraca</taxon>
        <taxon>Eumalacostraca</taxon>
        <taxon>Eucarida</taxon>
        <taxon>Euphausiacea</taxon>
        <taxon>Euphausiidae</taxon>
        <taxon>Meganyctiphanes</taxon>
    </lineage>
</organism>
<evidence type="ECO:0000256" key="4">
    <source>
        <dbReference type="ARBA" id="ARBA00022989"/>
    </source>
</evidence>
<evidence type="ECO:0000313" key="8">
    <source>
        <dbReference type="Proteomes" id="UP001497623"/>
    </source>
</evidence>
<comment type="subcellular location">
    <subcellularLocation>
        <location evidence="1 6">Membrane</location>
        <topology evidence="1 6">Multi-pass membrane protein</topology>
    </subcellularLocation>
</comment>
<dbReference type="AlphaFoldDB" id="A0AAV2QUQ4"/>
<evidence type="ECO:0000256" key="3">
    <source>
        <dbReference type="ARBA" id="ARBA00022692"/>
    </source>
</evidence>
<feature type="transmembrane region" description="Helical" evidence="6">
    <location>
        <begin position="98"/>
        <end position="121"/>
    </location>
</feature>
<feature type="transmembrane region" description="Helical" evidence="6">
    <location>
        <begin position="194"/>
        <end position="214"/>
    </location>
</feature>
<evidence type="ECO:0000256" key="2">
    <source>
        <dbReference type="ARBA" id="ARBA00008789"/>
    </source>
</evidence>
<feature type="non-terminal residue" evidence="7">
    <location>
        <position position="1"/>
    </location>
</feature>
<evidence type="ECO:0000256" key="5">
    <source>
        <dbReference type="ARBA" id="ARBA00023136"/>
    </source>
</evidence>
<dbReference type="Pfam" id="PF09815">
    <property type="entry name" value="XK-related"/>
    <property type="match status" value="1"/>
</dbReference>
<feature type="transmembrane region" description="Helical" evidence="6">
    <location>
        <begin position="66"/>
        <end position="86"/>
    </location>
</feature>
<keyword evidence="5 6" id="KW-0472">Membrane</keyword>
<dbReference type="Proteomes" id="UP001497623">
    <property type="component" value="Unassembled WGS sequence"/>
</dbReference>
<accession>A0AAV2QUQ4</accession>
<dbReference type="InterPro" id="IPR018629">
    <property type="entry name" value="XK-rel"/>
</dbReference>
<dbReference type="EMBL" id="CAXKWB010011621">
    <property type="protein sequence ID" value="CAL4102057.1"/>
    <property type="molecule type" value="Genomic_DNA"/>
</dbReference>
<sequence length="238" mass="25874">LGYLLVETLQGAEMANSDMERLKFLRFGEILVETVGQICLQTYIVLKANYLVLANETTSEPGVSGWAYVSIAAGLLLMSNVLAGILAQKRGKGTKYYVCYLGLFTFGIGSRTFCAGLSAAVIHPTMYLVPTIPTVTITALYMKYGEGEPLFESLTYGIIEASGNFVTRRGLPSSCVIFTLASVLLGLYTNNPIVIANFVICALCLCINILGASFKWDFMDFKKEENSTSSGNESQNNN</sequence>
<protein>
    <recommendedName>
        <fullName evidence="6">XK-related protein</fullName>
    </recommendedName>
</protein>
<evidence type="ECO:0000256" key="1">
    <source>
        <dbReference type="ARBA" id="ARBA00004141"/>
    </source>
</evidence>
<dbReference type="GO" id="GO:0005886">
    <property type="term" value="C:plasma membrane"/>
    <property type="evidence" value="ECO:0007669"/>
    <property type="project" value="UniProtKB-ARBA"/>
</dbReference>
<reference evidence="7 8" key="1">
    <citation type="submission" date="2024-05" db="EMBL/GenBank/DDBJ databases">
        <authorList>
            <person name="Wallberg A."/>
        </authorList>
    </citation>
    <scope>NUCLEOTIDE SEQUENCE [LARGE SCALE GENOMIC DNA]</scope>
</reference>
<keyword evidence="4 6" id="KW-1133">Transmembrane helix</keyword>
<name>A0AAV2QUQ4_MEGNR</name>
<keyword evidence="3 6" id="KW-0812">Transmembrane</keyword>
<evidence type="ECO:0000313" key="7">
    <source>
        <dbReference type="EMBL" id="CAL4102057.1"/>
    </source>
</evidence>
<keyword evidence="8" id="KW-1185">Reference proteome</keyword>
<comment type="caution">
    <text evidence="7">The sequence shown here is derived from an EMBL/GenBank/DDBJ whole genome shotgun (WGS) entry which is preliminary data.</text>
</comment>
<comment type="similarity">
    <text evidence="2 6">Belongs to the XK family.</text>
</comment>